<reference evidence="1" key="1">
    <citation type="submission" date="2020-07" db="EMBL/GenBank/DDBJ databases">
        <title>Clinical and genomic characterization of carbapenemase-producing Enterobacterales causing secondary infections during the COVID-19 crisis at a New York City hospital.</title>
        <authorList>
            <person name="Gomez-Simmonds A."/>
            <person name="Annavajhala M.K."/>
            <person name="Uhlemann A.-C."/>
        </authorList>
    </citation>
    <scope>NUCLEOTIDE SEQUENCE</scope>
    <source>
        <strain evidence="1">KP1827</strain>
    </source>
</reference>
<evidence type="ECO:0000313" key="2">
    <source>
        <dbReference type="Proteomes" id="UP000639195"/>
    </source>
</evidence>
<dbReference type="EMBL" id="JACXSW010000013">
    <property type="protein sequence ID" value="MBD3716424.1"/>
    <property type="molecule type" value="Genomic_DNA"/>
</dbReference>
<dbReference type="Proteomes" id="UP000639195">
    <property type="component" value="Unassembled WGS sequence"/>
</dbReference>
<name>A0A927HRG9_KLEPN</name>
<dbReference type="AlphaFoldDB" id="A0A927HRG9"/>
<accession>A0A927HRG9</accession>
<proteinExistence type="predicted"/>
<sequence>MPKPMVKRGKSKCHNFLFYNRQVTTQGLGAGPVNLPTTSADQQFLNAGAEMAARVTEDITRTANDTAMQGLHLIWTT</sequence>
<gene>
    <name evidence="1" type="ORF">IE979_25125</name>
</gene>
<organism evidence="1 2">
    <name type="scientific">Klebsiella pneumoniae</name>
    <dbReference type="NCBI Taxonomy" id="573"/>
    <lineage>
        <taxon>Bacteria</taxon>
        <taxon>Pseudomonadati</taxon>
        <taxon>Pseudomonadota</taxon>
        <taxon>Gammaproteobacteria</taxon>
        <taxon>Enterobacterales</taxon>
        <taxon>Enterobacteriaceae</taxon>
        <taxon>Klebsiella/Raoultella group</taxon>
        <taxon>Klebsiella</taxon>
        <taxon>Klebsiella pneumoniae complex</taxon>
    </lineage>
</organism>
<evidence type="ECO:0000313" key="1">
    <source>
        <dbReference type="EMBL" id="MBD3716424.1"/>
    </source>
</evidence>
<comment type="caution">
    <text evidence="1">The sequence shown here is derived from an EMBL/GenBank/DDBJ whole genome shotgun (WGS) entry which is preliminary data.</text>
</comment>
<protein>
    <submittedName>
        <fullName evidence="1">Uncharacterized protein</fullName>
    </submittedName>
</protein>